<evidence type="ECO:0000313" key="3">
    <source>
        <dbReference type="Proteomes" id="UP001208570"/>
    </source>
</evidence>
<sequence>MFSTKAWLKCRRLEPSMMTRLEMSLVIVATFLMVAIVISYVCRGGHQASPGGAAETSPADRERVFRPPDVVAPIADDDYESWRPPVLPSRLKSAQQDDQELIEHIRSSWILPPPARSPRRLNHPEKYDHSEYGQSFVIDKLLHGLDHGIYVDVWAGNGETDSNTLFLEKDRHWDGLLVEPNPDHFRSLIGKRRHAYAVNACVSPTTTPSVLNLTYGGSERSGSRSAFVQCFPLYSLIRALDIRRVDYLSIRSQLELEILKTLPLQDPDKLTVVTLTVETHINRNRRQTLATNEEVKILMTSYGYRWVDAGERINKRNVILQRKNTLTK</sequence>
<protein>
    <recommendedName>
        <fullName evidence="4">Methyltransferase FkbM domain-containing protein</fullName>
    </recommendedName>
</protein>
<dbReference type="GO" id="GO:0006888">
    <property type="term" value="P:endoplasmic reticulum to Golgi vesicle-mediated transport"/>
    <property type="evidence" value="ECO:0007669"/>
    <property type="project" value="TreeGrafter"/>
</dbReference>
<proteinExistence type="predicted"/>
<gene>
    <name evidence="2" type="ORF">LSH36_629g01023</name>
</gene>
<dbReference type="PANTHER" id="PTHR34009">
    <property type="entry name" value="PROTEIN STAR"/>
    <property type="match status" value="1"/>
</dbReference>
<dbReference type="InterPro" id="IPR053202">
    <property type="entry name" value="EGF_Rcpt_Signaling_Reg"/>
</dbReference>
<evidence type="ECO:0008006" key="4">
    <source>
        <dbReference type="Google" id="ProtNLM"/>
    </source>
</evidence>
<keyword evidence="1" id="KW-0472">Membrane</keyword>
<dbReference type="GO" id="GO:0005789">
    <property type="term" value="C:endoplasmic reticulum membrane"/>
    <property type="evidence" value="ECO:0007669"/>
    <property type="project" value="TreeGrafter"/>
</dbReference>
<organism evidence="2 3">
    <name type="scientific">Paralvinella palmiformis</name>
    <dbReference type="NCBI Taxonomy" id="53620"/>
    <lineage>
        <taxon>Eukaryota</taxon>
        <taxon>Metazoa</taxon>
        <taxon>Spiralia</taxon>
        <taxon>Lophotrochozoa</taxon>
        <taxon>Annelida</taxon>
        <taxon>Polychaeta</taxon>
        <taxon>Sedentaria</taxon>
        <taxon>Canalipalpata</taxon>
        <taxon>Terebellida</taxon>
        <taxon>Terebelliformia</taxon>
        <taxon>Alvinellidae</taxon>
        <taxon>Paralvinella</taxon>
    </lineage>
</organism>
<keyword evidence="1" id="KW-1133">Transmembrane helix</keyword>
<dbReference type="EMBL" id="JAODUP010000629">
    <property type="protein sequence ID" value="KAK2146146.1"/>
    <property type="molecule type" value="Genomic_DNA"/>
</dbReference>
<evidence type="ECO:0000256" key="1">
    <source>
        <dbReference type="SAM" id="Phobius"/>
    </source>
</evidence>
<keyword evidence="1" id="KW-0812">Transmembrane</keyword>
<dbReference type="Proteomes" id="UP001208570">
    <property type="component" value="Unassembled WGS sequence"/>
</dbReference>
<accession>A0AAD9J3T2</accession>
<dbReference type="GO" id="GO:0031902">
    <property type="term" value="C:late endosome membrane"/>
    <property type="evidence" value="ECO:0007669"/>
    <property type="project" value="TreeGrafter"/>
</dbReference>
<reference evidence="2" key="1">
    <citation type="journal article" date="2023" name="Mol. Biol. Evol.">
        <title>Third-Generation Sequencing Reveals the Adaptive Role of the Epigenome in Three Deep-Sea Polychaetes.</title>
        <authorList>
            <person name="Perez M."/>
            <person name="Aroh O."/>
            <person name="Sun Y."/>
            <person name="Lan Y."/>
            <person name="Juniper S.K."/>
            <person name="Young C.R."/>
            <person name="Angers B."/>
            <person name="Qian P.Y."/>
        </authorList>
    </citation>
    <scope>NUCLEOTIDE SEQUENCE</scope>
    <source>
        <strain evidence="2">P08H-3</strain>
    </source>
</reference>
<dbReference type="GO" id="GO:0005794">
    <property type="term" value="C:Golgi apparatus"/>
    <property type="evidence" value="ECO:0007669"/>
    <property type="project" value="TreeGrafter"/>
</dbReference>
<dbReference type="PANTHER" id="PTHR34009:SF2">
    <property type="entry name" value="PROTEIN STAR"/>
    <property type="match status" value="1"/>
</dbReference>
<dbReference type="GO" id="GO:0016197">
    <property type="term" value="P:endosomal transport"/>
    <property type="evidence" value="ECO:0007669"/>
    <property type="project" value="TreeGrafter"/>
</dbReference>
<dbReference type="AlphaFoldDB" id="A0AAD9J3T2"/>
<comment type="caution">
    <text evidence="2">The sequence shown here is derived from an EMBL/GenBank/DDBJ whole genome shotgun (WGS) entry which is preliminary data.</text>
</comment>
<keyword evidence="3" id="KW-1185">Reference proteome</keyword>
<dbReference type="GO" id="GO:0005886">
    <property type="term" value="C:plasma membrane"/>
    <property type="evidence" value="ECO:0007669"/>
    <property type="project" value="TreeGrafter"/>
</dbReference>
<feature type="transmembrane region" description="Helical" evidence="1">
    <location>
        <begin position="21"/>
        <end position="41"/>
    </location>
</feature>
<evidence type="ECO:0000313" key="2">
    <source>
        <dbReference type="EMBL" id="KAK2146146.1"/>
    </source>
</evidence>
<name>A0AAD9J3T2_9ANNE</name>